<dbReference type="Proteomes" id="UP000824633">
    <property type="component" value="Chromosome"/>
</dbReference>
<organism evidence="1 2">
    <name type="scientific">Clostridium gelidum</name>
    <dbReference type="NCBI Taxonomy" id="704125"/>
    <lineage>
        <taxon>Bacteria</taxon>
        <taxon>Bacillati</taxon>
        <taxon>Bacillota</taxon>
        <taxon>Clostridia</taxon>
        <taxon>Eubacteriales</taxon>
        <taxon>Clostridiaceae</taxon>
        <taxon>Clostridium</taxon>
    </lineage>
</organism>
<dbReference type="EMBL" id="AP024849">
    <property type="protein sequence ID" value="BCZ49145.1"/>
    <property type="molecule type" value="Genomic_DNA"/>
</dbReference>
<sequence>MNLVEEYTSINRDDDVEFRYVYRLIKKEYRGIMAYGIEIERKDYVGLKNINLERRSIDIISPHRYKVKQLIMNLYNNQVSPIHLIDIIGSYADEHAYEFDMAIKQEQAIN</sequence>
<evidence type="ECO:0000313" key="1">
    <source>
        <dbReference type="EMBL" id="BCZ49145.1"/>
    </source>
</evidence>
<dbReference type="InterPro" id="IPR017016">
    <property type="entry name" value="UCP033595"/>
</dbReference>
<proteinExistence type="predicted"/>
<dbReference type="PIRSF" id="PIRSF033595">
    <property type="entry name" value="UCP033595"/>
    <property type="match status" value="1"/>
</dbReference>
<name>A0ABM7TMC2_9CLOT</name>
<reference evidence="2" key="1">
    <citation type="submission" date="2021-07" db="EMBL/GenBank/DDBJ databases">
        <title>Complete genome sequencing of a Clostridium isolate.</title>
        <authorList>
            <person name="Ueki A."/>
            <person name="Tonouchi A."/>
        </authorList>
    </citation>
    <scope>NUCLEOTIDE SEQUENCE [LARGE SCALE GENOMIC DNA]</scope>
    <source>
        <strain evidence="2">C5S11</strain>
    </source>
</reference>
<accession>A0ABM7TMC2</accession>
<dbReference type="RefSeq" id="WP_224035349.1">
    <property type="nucleotide sequence ID" value="NZ_AP024849.1"/>
</dbReference>
<gene>
    <name evidence="1" type="ORF">psyc5s11_52120</name>
</gene>
<evidence type="ECO:0000313" key="2">
    <source>
        <dbReference type="Proteomes" id="UP000824633"/>
    </source>
</evidence>
<protein>
    <submittedName>
        <fullName evidence="1">Uncharacterized protein</fullName>
    </submittedName>
</protein>
<dbReference type="Pfam" id="PF20124">
    <property type="entry name" value="DUF6514"/>
    <property type="match status" value="1"/>
</dbReference>
<keyword evidence="2" id="KW-1185">Reference proteome</keyword>